<evidence type="ECO:0000256" key="9">
    <source>
        <dbReference type="ARBA" id="ARBA00037295"/>
    </source>
</evidence>
<dbReference type="PROSITE" id="PS00217">
    <property type="entry name" value="SUGAR_TRANSPORT_2"/>
    <property type="match status" value="1"/>
</dbReference>
<evidence type="ECO:0000313" key="14">
    <source>
        <dbReference type="Proteomes" id="UP000018296"/>
    </source>
</evidence>
<evidence type="ECO:0000256" key="6">
    <source>
        <dbReference type="ARBA" id="ARBA00022847"/>
    </source>
</evidence>
<keyword evidence="5 11" id="KW-0812">Transmembrane</keyword>
<dbReference type="EMBL" id="AWTC01000019">
    <property type="protein sequence ID" value="EST10695.1"/>
    <property type="molecule type" value="Genomic_DNA"/>
</dbReference>
<evidence type="ECO:0000256" key="2">
    <source>
        <dbReference type="ARBA" id="ARBA00008240"/>
    </source>
</evidence>
<dbReference type="STRING" id="1395513.P343_15955"/>
<dbReference type="Gene3D" id="1.20.1250.20">
    <property type="entry name" value="MFS general substrate transporter like domains"/>
    <property type="match status" value="2"/>
</dbReference>
<dbReference type="InterPro" id="IPR005829">
    <property type="entry name" value="Sugar_transporter_CS"/>
</dbReference>
<protein>
    <recommendedName>
        <fullName evidence="10">Putative proline/betaine transporter</fullName>
    </recommendedName>
</protein>
<evidence type="ECO:0000256" key="3">
    <source>
        <dbReference type="ARBA" id="ARBA00022448"/>
    </source>
</evidence>
<feature type="domain" description="Major facilitator superfamily (MFS) profile" evidence="12">
    <location>
        <begin position="38"/>
        <end position="446"/>
    </location>
</feature>
<keyword evidence="14" id="KW-1185">Reference proteome</keyword>
<evidence type="ECO:0000256" key="8">
    <source>
        <dbReference type="ARBA" id="ARBA00023136"/>
    </source>
</evidence>
<accession>V6IUM9</accession>
<keyword evidence="4" id="KW-1003">Cell membrane</keyword>
<evidence type="ECO:0000256" key="10">
    <source>
        <dbReference type="ARBA" id="ARBA00039918"/>
    </source>
</evidence>
<evidence type="ECO:0000256" key="5">
    <source>
        <dbReference type="ARBA" id="ARBA00022692"/>
    </source>
</evidence>
<evidence type="ECO:0000313" key="13">
    <source>
        <dbReference type="EMBL" id="EST10695.1"/>
    </source>
</evidence>
<dbReference type="FunFam" id="1.20.1250.20:FF:000001">
    <property type="entry name" value="Dicarboxylate MFS transporter"/>
    <property type="match status" value="1"/>
</dbReference>
<feature type="transmembrane region" description="Helical" evidence="11">
    <location>
        <begin position="300"/>
        <end position="317"/>
    </location>
</feature>
<feature type="transmembrane region" description="Helical" evidence="11">
    <location>
        <begin position="210"/>
        <end position="231"/>
    </location>
</feature>
<feature type="transmembrane region" description="Helical" evidence="11">
    <location>
        <begin position="262"/>
        <end position="280"/>
    </location>
</feature>
<dbReference type="PANTHER" id="PTHR43528">
    <property type="entry name" value="ALPHA-KETOGLUTARATE PERMEASE"/>
    <property type="match status" value="1"/>
</dbReference>
<feature type="transmembrane region" description="Helical" evidence="11">
    <location>
        <begin position="390"/>
        <end position="413"/>
    </location>
</feature>
<dbReference type="Proteomes" id="UP000018296">
    <property type="component" value="Unassembled WGS sequence"/>
</dbReference>
<evidence type="ECO:0000256" key="11">
    <source>
        <dbReference type="SAM" id="Phobius"/>
    </source>
</evidence>
<feature type="transmembrane region" description="Helical" evidence="11">
    <location>
        <begin position="134"/>
        <end position="154"/>
    </location>
</feature>
<name>V6IUM9_9BACL</name>
<evidence type="ECO:0000256" key="7">
    <source>
        <dbReference type="ARBA" id="ARBA00022989"/>
    </source>
</evidence>
<dbReference type="FunFam" id="1.20.1250.20:FF:000300">
    <property type="entry name" value="Dicarboxylate MFS transporter"/>
    <property type="match status" value="1"/>
</dbReference>
<comment type="function">
    <text evidence="9">May be a proton symporter involved in the uptake of osmolytes such as proline and glycine betaine.</text>
</comment>
<feature type="transmembrane region" description="Helical" evidence="11">
    <location>
        <begin position="109"/>
        <end position="128"/>
    </location>
</feature>
<sequence length="456" mass="50195">MQQEMHESDAIEIFFEGDVHMAEAKTIERAESRRIAGNILKGSLGNMIEWYDWYVYAAFAVYFSTDFFPSGDTTSQLLNTAAIFAIGFLMRPIGSLIMGRYADRHGRRAALTLSITIMASGSLVIAVTPSFQTIGVFAPIILVLARLFQGLSLGGEYGTSATYLSEMANKGRRGFYSSFQYVTLVGGQLVALGVQIILQLWLNEAALKSWGWRIPFVIGALGALAVLWLRLSMDESDQFKKMSGKAKKSAGTIKALMQYPRAVLTVVGLTLGGTVAFYTYTTYLQKFMINSVGLDKEVVSIINFVALLIFLVLQPLAGALSDRIGRKPLLFFFGVFGTLLTVPLFILMKQSHSTVAAFLLMLVGLIIVTGYTSINAIVKAELFPTEIRALGVGLPYGLTVAIFGGTAEFVALWFKSIGIETLFFFYVAACIFVSLIVYWRMQESSKNSYIEAELEK</sequence>
<dbReference type="PROSITE" id="PS50850">
    <property type="entry name" value="MFS"/>
    <property type="match status" value="1"/>
</dbReference>
<evidence type="ECO:0000256" key="1">
    <source>
        <dbReference type="ARBA" id="ARBA00004651"/>
    </source>
</evidence>
<comment type="subcellular location">
    <subcellularLocation>
        <location evidence="1">Cell membrane</location>
        <topology evidence="1">Multi-pass membrane protein</topology>
    </subcellularLocation>
</comment>
<dbReference type="SUPFAM" id="SSF103473">
    <property type="entry name" value="MFS general substrate transporter"/>
    <property type="match status" value="1"/>
</dbReference>
<reference evidence="13 14" key="1">
    <citation type="journal article" date="2013" name="Genome Announc.">
        <title>Genome Sequence of Sporolactobacillus laevolacticus DSM442, an Efficient Polymer-Grade D-Lactate Producer from Agricultural Waste Cottonseed as a Nitrogen Source.</title>
        <authorList>
            <person name="Wang H."/>
            <person name="Wang L."/>
            <person name="Ju J."/>
            <person name="Yu B."/>
            <person name="Ma Y."/>
        </authorList>
    </citation>
    <scope>NUCLEOTIDE SEQUENCE [LARGE SCALE GENOMIC DNA]</scope>
    <source>
        <strain evidence="13 14">DSM 442</strain>
    </source>
</reference>
<proteinExistence type="inferred from homology"/>
<dbReference type="InterPro" id="IPR036259">
    <property type="entry name" value="MFS_trans_sf"/>
</dbReference>
<dbReference type="PROSITE" id="PS00216">
    <property type="entry name" value="SUGAR_TRANSPORT_1"/>
    <property type="match status" value="1"/>
</dbReference>
<keyword evidence="6" id="KW-0769">Symport</keyword>
<dbReference type="CDD" id="cd17367">
    <property type="entry name" value="MFS_KgtP"/>
    <property type="match status" value="1"/>
</dbReference>
<dbReference type="InterPro" id="IPR020846">
    <property type="entry name" value="MFS_dom"/>
</dbReference>
<comment type="caution">
    <text evidence="13">The sequence shown here is derived from an EMBL/GenBank/DDBJ whole genome shotgun (WGS) entry which is preliminary data.</text>
</comment>
<feature type="transmembrane region" description="Helical" evidence="11">
    <location>
        <begin position="77"/>
        <end position="97"/>
    </location>
</feature>
<evidence type="ECO:0000259" key="12">
    <source>
        <dbReference type="PROSITE" id="PS50850"/>
    </source>
</evidence>
<feature type="transmembrane region" description="Helical" evidence="11">
    <location>
        <begin position="354"/>
        <end position="378"/>
    </location>
</feature>
<organism evidence="13 14">
    <name type="scientific">Sporolactobacillus laevolacticus DSM 442</name>
    <dbReference type="NCBI Taxonomy" id="1395513"/>
    <lineage>
        <taxon>Bacteria</taxon>
        <taxon>Bacillati</taxon>
        <taxon>Bacillota</taxon>
        <taxon>Bacilli</taxon>
        <taxon>Bacillales</taxon>
        <taxon>Sporolactobacillaceae</taxon>
        <taxon>Sporolactobacillus</taxon>
    </lineage>
</organism>
<dbReference type="GO" id="GO:0005886">
    <property type="term" value="C:plasma membrane"/>
    <property type="evidence" value="ECO:0007669"/>
    <property type="project" value="UniProtKB-SubCell"/>
</dbReference>
<evidence type="ECO:0000256" key="4">
    <source>
        <dbReference type="ARBA" id="ARBA00022475"/>
    </source>
</evidence>
<dbReference type="Pfam" id="PF07690">
    <property type="entry name" value="MFS_1"/>
    <property type="match status" value="1"/>
</dbReference>
<dbReference type="PATRIC" id="fig|1395513.3.peg.3245"/>
<dbReference type="PANTHER" id="PTHR43528:SF5">
    <property type="entry name" value="PROLINE_BETAINE TRANSPORTER"/>
    <property type="match status" value="1"/>
</dbReference>
<feature type="transmembrane region" description="Helical" evidence="11">
    <location>
        <begin position="53"/>
        <end position="71"/>
    </location>
</feature>
<feature type="transmembrane region" description="Helical" evidence="11">
    <location>
        <begin position="175"/>
        <end position="198"/>
    </location>
</feature>
<feature type="transmembrane region" description="Helical" evidence="11">
    <location>
        <begin position="329"/>
        <end position="348"/>
    </location>
</feature>
<dbReference type="eggNOG" id="COG0477">
    <property type="taxonomic scope" value="Bacteria"/>
</dbReference>
<comment type="similarity">
    <text evidence="2">Belongs to the major facilitator superfamily. Metabolite:H+ Symporter (MHS) family (TC 2.A.1.6) family.</text>
</comment>
<dbReference type="InterPro" id="IPR051084">
    <property type="entry name" value="H+-coupled_symporters"/>
</dbReference>
<keyword evidence="3" id="KW-0813">Transport</keyword>
<dbReference type="AlphaFoldDB" id="V6IUM9"/>
<keyword evidence="8 11" id="KW-0472">Membrane</keyword>
<feature type="transmembrane region" description="Helical" evidence="11">
    <location>
        <begin position="419"/>
        <end position="439"/>
    </location>
</feature>
<gene>
    <name evidence="13" type="ORF">P343_15955</name>
</gene>
<dbReference type="InterPro" id="IPR011701">
    <property type="entry name" value="MFS"/>
</dbReference>
<dbReference type="GO" id="GO:0015293">
    <property type="term" value="F:symporter activity"/>
    <property type="evidence" value="ECO:0007669"/>
    <property type="project" value="UniProtKB-KW"/>
</dbReference>
<keyword evidence="7 11" id="KW-1133">Transmembrane helix</keyword>